<dbReference type="PANTHER" id="PTHR46116">
    <property type="entry name" value="(E3-INDEPENDENT) E2 UBIQUITIN-CONJUGATING ENZYME"/>
    <property type="match status" value="1"/>
</dbReference>
<dbReference type="Proteomes" id="UP000023152">
    <property type="component" value="Unassembled WGS sequence"/>
</dbReference>
<dbReference type="PANTHER" id="PTHR46116:SF39">
    <property type="entry name" value="BACULOVIRAL IAP REPEAT-CONTAINING PROTEIN 6"/>
    <property type="match status" value="1"/>
</dbReference>
<accession>X6NLM1</accession>
<sequence length="367" mass="42567">KKKKYGHDLDQDDWDVFGWQGSQEKKDKEIELIANKLLEEVSKSTLEKNIEQLFADSCVIPFLKEYLKNDSLLDISQHHESLYFTLYSILKKMSQHLSLLNYFNDKCPSPSTSNVTLYDLLRHMHDIASATSKLVHQIPDSSSPDTALQTIVESIMSTFETVSNALHQFHPKQSFVLSFFNGRILTCKKKNFFFFCFPLLNTLDTMMEVDEKNKGDEKQEEVPINLYETTMKKYRFLAVDSEDKAFLETHHFASEPTEINKTFVSRLRLEYAELSKSLPIHADSSIFIRIHESKMHFAKVLIIPCDGTPYGGGCFIFGYLFLFFIFSPPLQSKNEKTKQTNKKWANRYIFSARLSSALSQCQFDDNW</sequence>
<organism evidence="4 5">
    <name type="scientific">Reticulomyxa filosa</name>
    <dbReference type="NCBI Taxonomy" id="46433"/>
    <lineage>
        <taxon>Eukaryota</taxon>
        <taxon>Sar</taxon>
        <taxon>Rhizaria</taxon>
        <taxon>Retaria</taxon>
        <taxon>Foraminifera</taxon>
        <taxon>Monothalamids</taxon>
        <taxon>Reticulomyxidae</taxon>
        <taxon>Reticulomyxa</taxon>
    </lineage>
</organism>
<evidence type="ECO:0000256" key="1">
    <source>
        <dbReference type="ARBA" id="ARBA00022679"/>
    </source>
</evidence>
<gene>
    <name evidence="4" type="ORF">RFI_10855</name>
</gene>
<name>X6NLM1_RETFI</name>
<keyword evidence="3" id="KW-0812">Transmembrane</keyword>
<dbReference type="OrthoDB" id="47801at2759"/>
<dbReference type="SUPFAM" id="SSF54495">
    <property type="entry name" value="UBC-like"/>
    <property type="match status" value="1"/>
</dbReference>
<keyword evidence="3" id="KW-0472">Membrane</keyword>
<protein>
    <submittedName>
        <fullName evidence="4">Ubiquitin-conjugating enzyme family protein</fullName>
    </submittedName>
</protein>
<dbReference type="Gene3D" id="3.10.110.10">
    <property type="entry name" value="Ubiquitin Conjugating Enzyme"/>
    <property type="match status" value="1"/>
</dbReference>
<dbReference type="GO" id="GO:0016740">
    <property type="term" value="F:transferase activity"/>
    <property type="evidence" value="ECO:0007669"/>
    <property type="project" value="UniProtKB-KW"/>
</dbReference>
<reference evidence="4 5" key="1">
    <citation type="journal article" date="2013" name="Curr. Biol.">
        <title>The Genome of the Foraminiferan Reticulomyxa filosa.</title>
        <authorList>
            <person name="Glockner G."/>
            <person name="Hulsmann N."/>
            <person name="Schleicher M."/>
            <person name="Noegel A.A."/>
            <person name="Eichinger L."/>
            <person name="Gallinger C."/>
            <person name="Pawlowski J."/>
            <person name="Sierra R."/>
            <person name="Euteneuer U."/>
            <person name="Pillet L."/>
            <person name="Moustafa A."/>
            <person name="Platzer M."/>
            <person name="Groth M."/>
            <person name="Szafranski K."/>
            <person name="Schliwa M."/>
        </authorList>
    </citation>
    <scope>NUCLEOTIDE SEQUENCE [LARGE SCALE GENOMIC DNA]</scope>
</reference>
<dbReference type="InterPro" id="IPR016135">
    <property type="entry name" value="UBQ-conjugating_enzyme/RWD"/>
</dbReference>
<comment type="caution">
    <text evidence="4">The sequence shown here is derived from an EMBL/GenBank/DDBJ whole genome shotgun (WGS) entry which is preliminary data.</text>
</comment>
<keyword evidence="1" id="KW-0808">Transferase</keyword>
<feature type="non-terminal residue" evidence="4">
    <location>
        <position position="1"/>
    </location>
</feature>
<dbReference type="EMBL" id="ASPP01007971">
    <property type="protein sequence ID" value="ETO26282.1"/>
    <property type="molecule type" value="Genomic_DNA"/>
</dbReference>
<evidence type="ECO:0000313" key="4">
    <source>
        <dbReference type="EMBL" id="ETO26282.1"/>
    </source>
</evidence>
<feature type="transmembrane region" description="Helical" evidence="3">
    <location>
        <begin position="310"/>
        <end position="330"/>
    </location>
</feature>
<keyword evidence="5" id="KW-1185">Reference proteome</keyword>
<dbReference type="AlphaFoldDB" id="X6NLM1"/>
<proteinExistence type="predicted"/>
<evidence type="ECO:0000256" key="2">
    <source>
        <dbReference type="ARBA" id="ARBA00022786"/>
    </source>
</evidence>
<evidence type="ECO:0000313" key="5">
    <source>
        <dbReference type="Proteomes" id="UP000023152"/>
    </source>
</evidence>
<evidence type="ECO:0000256" key="3">
    <source>
        <dbReference type="SAM" id="Phobius"/>
    </source>
</evidence>
<keyword evidence="3" id="KW-1133">Transmembrane helix</keyword>
<keyword evidence="2" id="KW-0833">Ubl conjugation pathway</keyword>